<reference evidence="1 2" key="2">
    <citation type="journal article" date="2022" name="Mol. Ecol. Resour.">
        <title>The genomes of chicory, endive, great burdock and yacon provide insights into Asteraceae paleo-polyploidization history and plant inulin production.</title>
        <authorList>
            <person name="Fan W."/>
            <person name="Wang S."/>
            <person name="Wang H."/>
            <person name="Wang A."/>
            <person name="Jiang F."/>
            <person name="Liu H."/>
            <person name="Zhao H."/>
            <person name="Xu D."/>
            <person name="Zhang Y."/>
        </authorList>
    </citation>
    <scope>NUCLEOTIDE SEQUENCE [LARGE SCALE GENOMIC DNA]</scope>
    <source>
        <strain evidence="2">cv. Yunnan</strain>
        <tissue evidence="1">Leaves</tissue>
    </source>
</reference>
<reference evidence="2" key="1">
    <citation type="journal article" date="2022" name="Mol. Ecol. Resour.">
        <title>The genomes of chicory, endive, great burdock and yacon provide insights into Asteraceae palaeo-polyploidization history and plant inulin production.</title>
        <authorList>
            <person name="Fan W."/>
            <person name="Wang S."/>
            <person name="Wang H."/>
            <person name="Wang A."/>
            <person name="Jiang F."/>
            <person name="Liu H."/>
            <person name="Zhao H."/>
            <person name="Xu D."/>
            <person name="Zhang Y."/>
        </authorList>
    </citation>
    <scope>NUCLEOTIDE SEQUENCE [LARGE SCALE GENOMIC DNA]</scope>
    <source>
        <strain evidence="2">cv. Yunnan</strain>
    </source>
</reference>
<dbReference type="EMBL" id="CM042033">
    <property type="protein sequence ID" value="KAI3775148.1"/>
    <property type="molecule type" value="Genomic_DNA"/>
</dbReference>
<evidence type="ECO:0000313" key="1">
    <source>
        <dbReference type="EMBL" id="KAI3775148.1"/>
    </source>
</evidence>
<organism evidence="1 2">
    <name type="scientific">Smallanthus sonchifolius</name>
    <dbReference type="NCBI Taxonomy" id="185202"/>
    <lineage>
        <taxon>Eukaryota</taxon>
        <taxon>Viridiplantae</taxon>
        <taxon>Streptophyta</taxon>
        <taxon>Embryophyta</taxon>
        <taxon>Tracheophyta</taxon>
        <taxon>Spermatophyta</taxon>
        <taxon>Magnoliopsida</taxon>
        <taxon>eudicotyledons</taxon>
        <taxon>Gunneridae</taxon>
        <taxon>Pentapetalae</taxon>
        <taxon>asterids</taxon>
        <taxon>campanulids</taxon>
        <taxon>Asterales</taxon>
        <taxon>Asteraceae</taxon>
        <taxon>Asteroideae</taxon>
        <taxon>Heliantheae alliance</taxon>
        <taxon>Millerieae</taxon>
        <taxon>Smallanthus</taxon>
    </lineage>
</organism>
<accession>A0ACB9FUW0</accession>
<evidence type="ECO:0000313" key="2">
    <source>
        <dbReference type="Proteomes" id="UP001056120"/>
    </source>
</evidence>
<sequence length="82" mass="9361">MVRKGYWHLLKEGQTYLLFHTREGTGSCVGQRPLSYRPRLCMTAERNHLVLADPSILLILTDTIGLKATNWLSSNLPFSILF</sequence>
<comment type="caution">
    <text evidence="1">The sequence shown here is derived from an EMBL/GenBank/DDBJ whole genome shotgun (WGS) entry which is preliminary data.</text>
</comment>
<name>A0ACB9FUW0_9ASTR</name>
<proteinExistence type="predicted"/>
<dbReference type="Proteomes" id="UP001056120">
    <property type="component" value="Linkage Group LG16"/>
</dbReference>
<gene>
    <name evidence="1" type="ORF">L1987_49717</name>
</gene>
<keyword evidence="2" id="KW-1185">Reference proteome</keyword>
<protein>
    <submittedName>
        <fullName evidence="1">Uncharacterized protein</fullName>
    </submittedName>
</protein>